<sequence>MLGSCRSSPSHFFIDVVPPRSIRNEEEESQKRKTEKSLVTKREESVSQAISAAKIRVNCKFCGPGGNGNRFRTRNGRYFARKCIRMVAPELVRGKSVGLIFGGVRVCGV</sequence>
<protein>
    <submittedName>
        <fullName evidence="1">AAEL011880-PA</fullName>
    </submittedName>
</protein>
<evidence type="ECO:0000313" key="2">
    <source>
        <dbReference type="Proteomes" id="UP000682892"/>
    </source>
</evidence>
<dbReference type="EMBL" id="CH477810">
    <property type="protein sequence ID" value="EAT36005.1"/>
    <property type="molecule type" value="Genomic_DNA"/>
</dbReference>
<proteinExistence type="predicted"/>
<reference evidence="1" key="1">
    <citation type="submission" date="2005-10" db="EMBL/GenBank/DDBJ databases">
        <authorList>
            <person name="Loftus B.J."/>
            <person name="Nene V.M."/>
            <person name="Hannick L.I."/>
            <person name="Bidwell S."/>
            <person name="Haas B."/>
            <person name="Amedeo P."/>
            <person name="Orvis J."/>
            <person name="Wortman J.R."/>
            <person name="White O.R."/>
            <person name="Salzberg S."/>
            <person name="Shumway M."/>
            <person name="Koo H."/>
            <person name="Zhao Y."/>
            <person name="Holmes M."/>
            <person name="Miller J."/>
            <person name="Schatz M."/>
            <person name="Pop M."/>
            <person name="Pai G."/>
            <person name="Utterback T."/>
            <person name="Rogers Y.-H."/>
            <person name="Kravitz S."/>
            <person name="Fraser C.M."/>
        </authorList>
    </citation>
    <scope>NUCLEOTIDE SEQUENCE</scope>
    <source>
        <strain evidence="1">Liverpool</strain>
    </source>
</reference>
<name>Q16NS7_AEDAE</name>
<gene>
    <name evidence="1" type="ORF">AaeL_AAEL011880</name>
</gene>
<dbReference type="Proteomes" id="UP000682892">
    <property type="component" value="Unassembled WGS sequence"/>
</dbReference>
<reference evidence="1" key="3">
    <citation type="submission" date="2012-09" db="EMBL/GenBank/DDBJ databases">
        <authorList>
            <consortium name="VectorBase"/>
        </authorList>
    </citation>
    <scope>NUCLEOTIDE SEQUENCE</scope>
    <source>
        <strain evidence="1">Liverpool</strain>
    </source>
</reference>
<organism evidence="1 2">
    <name type="scientific">Aedes aegypti</name>
    <name type="common">Yellowfever mosquito</name>
    <name type="synonym">Culex aegypti</name>
    <dbReference type="NCBI Taxonomy" id="7159"/>
    <lineage>
        <taxon>Eukaryota</taxon>
        <taxon>Metazoa</taxon>
        <taxon>Ecdysozoa</taxon>
        <taxon>Arthropoda</taxon>
        <taxon>Hexapoda</taxon>
        <taxon>Insecta</taxon>
        <taxon>Pterygota</taxon>
        <taxon>Neoptera</taxon>
        <taxon>Endopterygota</taxon>
        <taxon>Diptera</taxon>
        <taxon>Nematocera</taxon>
        <taxon>Culicoidea</taxon>
        <taxon>Culicidae</taxon>
        <taxon>Culicinae</taxon>
        <taxon>Aedini</taxon>
        <taxon>Aedes</taxon>
        <taxon>Stegomyia</taxon>
    </lineage>
</organism>
<reference evidence="1" key="2">
    <citation type="journal article" date="2007" name="Science">
        <title>Genome sequence of Aedes aegypti, a major arbovirus vector.</title>
        <authorList>
            <person name="Nene V."/>
            <person name="Wortman J.R."/>
            <person name="Lawson D."/>
            <person name="Haas B."/>
            <person name="Kodira C."/>
            <person name="Tu Z.J."/>
            <person name="Loftus B."/>
            <person name="Xi Z."/>
            <person name="Megy K."/>
            <person name="Grabherr M."/>
            <person name="Ren Q."/>
            <person name="Zdobnov E.M."/>
            <person name="Lobo N.F."/>
            <person name="Campbell K.S."/>
            <person name="Brown S.E."/>
            <person name="Bonaldo M.F."/>
            <person name="Zhu J."/>
            <person name="Sinkins S.P."/>
            <person name="Hogenkamp D.G."/>
            <person name="Amedeo P."/>
            <person name="Arensburger P."/>
            <person name="Atkinson P.W."/>
            <person name="Bidwell S."/>
            <person name="Biedler J."/>
            <person name="Birney E."/>
            <person name="Bruggner R.V."/>
            <person name="Costas J."/>
            <person name="Coy M.R."/>
            <person name="Crabtree J."/>
            <person name="Crawford M."/>
            <person name="Debruyn B."/>
            <person name="Decaprio D."/>
            <person name="Eiglmeier K."/>
            <person name="Eisenstadt E."/>
            <person name="El-Dorry H."/>
            <person name="Gelbart W.M."/>
            <person name="Gomes S.L."/>
            <person name="Hammond M."/>
            <person name="Hannick L.I."/>
            <person name="Hogan J.R."/>
            <person name="Holmes M.H."/>
            <person name="Jaffe D."/>
            <person name="Johnston J.S."/>
            <person name="Kennedy R.C."/>
            <person name="Koo H."/>
            <person name="Kravitz S."/>
            <person name="Kriventseva E.V."/>
            <person name="Kulp D."/>
            <person name="Labutti K."/>
            <person name="Lee E."/>
            <person name="Li S."/>
            <person name="Lovin D.D."/>
            <person name="Mao C."/>
            <person name="Mauceli E."/>
            <person name="Menck C.F."/>
            <person name="Miller J.R."/>
            <person name="Montgomery P."/>
            <person name="Mori A."/>
            <person name="Nascimento A.L."/>
            <person name="Naveira H.F."/>
            <person name="Nusbaum C."/>
            <person name="O'leary S."/>
            <person name="Orvis J."/>
            <person name="Pertea M."/>
            <person name="Quesneville H."/>
            <person name="Reidenbach K.R."/>
            <person name="Rogers Y.H."/>
            <person name="Roth C.W."/>
            <person name="Schneider J.R."/>
            <person name="Schatz M."/>
            <person name="Shumway M."/>
            <person name="Stanke M."/>
            <person name="Stinson E.O."/>
            <person name="Tubio J.M."/>
            <person name="Vanzee J.P."/>
            <person name="Verjovski-Almeida S."/>
            <person name="Werner D."/>
            <person name="White O."/>
            <person name="Wyder S."/>
            <person name="Zeng Q."/>
            <person name="Zhao Q."/>
            <person name="Zhao Y."/>
            <person name="Hill C.A."/>
            <person name="Raikhel A.S."/>
            <person name="Soares M.B."/>
            <person name="Knudson D.L."/>
            <person name="Lee N.H."/>
            <person name="Galagan J."/>
            <person name="Salzberg S.L."/>
            <person name="Paulsen I.T."/>
            <person name="Dimopoulos G."/>
            <person name="Collins F.H."/>
            <person name="Birren B."/>
            <person name="Fraser-Liggett C.M."/>
            <person name="Severson D.W."/>
        </authorList>
    </citation>
    <scope>NUCLEOTIDE SEQUENCE [LARGE SCALE GENOMIC DNA]</scope>
    <source>
        <strain evidence="1">Liverpool</strain>
    </source>
</reference>
<dbReference type="HOGENOM" id="CLU_2186109_0_0_1"/>
<dbReference type="AlphaFoldDB" id="Q16NS7"/>
<dbReference type="PaxDb" id="7159-AAEL011880-PA"/>
<accession>Q16NS7</accession>
<evidence type="ECO:0000313" key="1">
    <source>
        <dbReference type="EMBL" id="EAT36005.1"/>
    </source>
</evidence>